<dbReference type="EMBL" id="AFWV01000009">
    <property type="protein sequence ID" value="EGV17918.1"/>
    <property type="molecule type" value="Genomic_DNA"/>
</dbReference>
<reference evidence="1 2" key="1">
    <citation type="submission" date="2011-06" db="EMBL/GenBank/DDBJ databases">
        <title>The draft genome of Thiocapsa marina 5811.</title>
        <authorList>
            <consortium name="US DOE Joint Genome Institute (JGI-PGF)"/>
            <person name="Lucas S."/>
            <person name="Han J."/>
            <person name="Cheng J.-F."/>
            <person name="Goodwin L."/>
            <person name="Pitluck S."/>
            <person name="Peters L."/>
            <person name="Land M.L."/>
            <person name="Hauser L."/>
            <person name="Vogl K."/>
            <person name="Liu Z."/>
            <person name="Imhoff J."/>
            <person name="Thiel V."/>
            <person name="Frigaard N.-U."/>
            <person name="Bryant D."/>
            <person name="Woyke T.J."/>
        </authorList>
    </citation>
    <scope>NUCLEOTIDE SEQUENCE [LARGE SCALE GENOMIC DNA]</scope>
    <source>
        <strain evidence="1 2">5811</strain>
    </source>
</reference>
<dbReference type="STRING" id="768671.ThimaDRAFT_2977"/>
<dbReference type="AlphaFoldDB" id="F9UDH4"/>
<evidence type="ECO:0000313" key="2">
    <source>
        <dbReference type="Proteomes" id="UP000005459"/>
    </source>
</evidence>
<sequence>MTLAGELLGLNLPLCLKPGGWPVLRPCRPDLEEAPVVERFGRRVRFLAARGPAVTRPVRPLCLLFPRYAPEEVARVTPLSPVQALQGIIGAEVVIRDLTQFKLDELARWIEALPAFALTYPDLAAGQDQVAACLRAAAGERP</sequence>
<gene>
    <name evidence="1" type="ORF">ThimaDRAFT_2977</name>
</gene>
<evidence type="ECO:0000313" key="1">
    <source>
        <dbReference type="EMBL" id="EGV17918.1"/>
    </source>
</evidence>
<keyword evidence="2" id="KW-1185">Reference proteome</keyword>
<proteinExistence type="predicted"/>
<protein>
    <submittedName>
        <fullName evidence="1">Uncharacterized protein</fullName>
    </submittedName>
</protein>
<dbReference type="RefSeq" id="WP_007193849.1">
    <property type="nucleotide sequence ID" value="NZ_AFWV01000009.1"/>
</dbReference>
<accession>F9UDH4</accession>
<name>F9UDH4_9GAMM</name>
<dbReference type="OrthoDB" id="4544211at2"/>
<organism evidence="1 2">
    <name type="scientific">Thiocapsa marina 5811</name>
    <dbReference type="NCBI Taxonomy" id="768671"/>
    <lineage>
        <taxon>Bacteria</taxon>
        <taxon>Pseudomonadati</taxon>
        <taxon>Pseudomonadota</taxon>
        <taxon>Gammaproteobacteria</taxon>
        <taxon>Chromatiales</taxon>
        <taxon>Chromatiaceae</taxon>
        <taxon>Thiocapsa</taxon>
    </lineage>
</organism>
<dbReference type="Proteomes" id="UP000005459">
    <property type="component" value="Unassembled WGS sequence"/>
</dbReference>